<feature type="transmembrane region" description="Helical" evidence="1">
    <location>
        <begin position="170"/>
        <end position="188"/>
    </location>
</feature>
<organism evidence="2 3">
    <name type="scientific">Dactylosporangium salmoneum</name>
    <dbReference type="NCBI Taxonomy" id="53361"/>
    <lineage>
        <taxon>Bacteria</taxon>
        <taxon>Bacillati</taxon>
        <taxon>Actinomycetota</taxon>
        <taxon>Actinomycetes</taxon>
        <taxon>Micromonosporales</taxon>
        <taxon>Micromonosporaceae</taxon>
        <taxon>Dactylosporangium</taxon>
    </lineage>
</organism>
<protein>
    <recommendedName>
        <fullName evidence="4">Transmembrane protein</fullName>
    </recommendedName>
</protein>
<feature type="transmembrane region" description="Helical" evidence="1">
    <location>
        <begin position="55"/>
        <end position="74"/>
    </location>
</feature>
<reference evidence="3" key="1">
    <citation type="journal article" date="2019" name="Int. J. Syst. Evol. Microbiol.">
        <title>The Global Catalogue of Microorganisms (GCM) 10K type strain sequencing project: providing services to taxonomists for standard genome sequencing and annotation.</title>
        <authorList>
            <consortium name="The Broad Institute Genomics Platform"/>
            <consortium name="The Broad Institute Genome Sequencing Center for Infectious Disease"/>
            <person name="Wu L."/>
            <person name="Ma J."/>
        </authorList>
    </citation>
    <scope>NUCLEOTIDE SEQUENCE [LARGE SCALE GENOMIC DNA]</scope>
    <source>
        <strain evidence="3">JCM 3272</strain>
    </source>
</reference>
<feature type="transmembrane region" description="Helical" evidence="1">
    <location>
        <begin position="137"/>
        <end position="158"/>
    </location>
</feature>
<keyword evidence="1" id="KW-0472">Membrane</keyword>
<dbReference type="EMBL" id="BAAARV010000068">
    <property type="protein sequence ID" value="GAA2369275.1"/>
    <property type="molecule type" value="Genomic_DNA"/>
</dbReference>
<keyword evidence="3" id="KW-1185">Reference proteome</keyword>
<evidence type="ECO:0000313" key="3">
    <source>
        <dbReference type="Proteomes" id="UP001501444"/>
    </source>
</evidence>
<comment type="caution">
    <text evidence="2">The sequence shown here is derived from an EMBL/GenBank/DDBJ whole genome shotgun (WGS) entry which is preliminary data.</text>
</comment>
<evidence type="ECO:0000256" key="1">
    <source>
        <dbReference type="SAM" id="Phobius"/>
    </source>
</evidence>
<proteinExistence type="predicted"/>
<feature type="transmembrane region" description="Helical" evidence="1">
    <location>
        <begin position="29"/>
        <end position="48"/>
    </location>
</feature>
<dbReference type="Proteomes" id="UP001501444">
    <property type="component" value="Unassembled WGS sequence"/>
</dbReference>
<keyword evidence="1" id="KW-0812">Transmembrane</keyword>
<sequence length="201" mass="21685">MRVIWNLFINVAAPVGIFYGLRAGGVGQWWALTLGAVPPAVVAVWGLARKRRVDALGAFTLAVLLLSVGVSFVTGSPRLLLAKDGWLTAAGGVWVLATLARTPFYLQAIRALTAGAIRERADAAWRDSAQFRHTMRVATAIWGVGLVLDAIVRVVLAYTLPVDRVPLVSGLQYVVVFLGLELGSQIYVRRTGKDAFKEETA</sequence>
<dbReference type="RefSeq" id="WP_344616832.1">
    <property type="nucleotide sequence ID" value="NZ_BAAARV010000068.1"/>
</dbReference>
<name>A0ABP5U7I5_9ACTN</name>
<evidence type="ECO:0000313" key="2">
    <source>
        <dbReference type="EMBL" id="GAA2369275.1"/>
    </source>
</evidence>
<feature type="transmembrane region" description="Helical" evidence="1">
    <location>
        <begin position="7"/>
        <end position="23"/>
    </location>
</feature>
<evidence type="ECO:0008006" key="4">
    <source>
        <dbReference type="Google" id="ProtNLM"/>
    </source>
</evidence>
<accession>A0ABP5U7I5</accession>
<feature type="transmembrane region" description="Helical" evidence="1">
    <location>
        <begin position="86"/>
        <end position="106"/>
    </location>
</feature>
<gene>
    <name evidence="2" type="ORF">GCM10010170_069580</name>
</gene>
<keyword evidence="1" id="KW-1133">Transmembrane helix</keyword>
<dbReference type="NCBIfam" id="NF041646">
    <property type="entry name" value="VC0807_fam"/>
    <property type="match status" value="1"/>
</dbReference>